<dbReference type="SMART" id="SM00825">
    <property type="entry name" value="PKS_KS"/>
    <property type="match status" value="1"/>
</dbReference>
<dbReference type="InterPro" id="IPR014030">
    <property type="entry name" value="Ketoacyl_synth_N"/>
</dbReference>
<dbReference type="PROSITE" id="PS52004">
    <property type="entry name" value="KS3_2"/>
    <property type="match status" value="1"/>
</dbReference>
<proteinExistence type="inferred from homology"/>
<dbReference type="GO" id="GO:0031177">
    <property type="term" value="F:phosphopantetheine binding"/>
    <property type="evidence" value="ECO:0007669"/>
    <property type="project" value="InterPro"/>
</dbReference>
<gene>
    <name evidence="8" type="ORF">CLV30_103145</name>
</gene>
<keyword evidence="4" id="KW-0808">Transferase</keyword>
<dbReference type="Gene3D" id="3.40.47.10">
    <property type="match status" value="2"/>
</dbReference>
<organism evidence="8 9">
    <name type="scientific">Haloactinopolyspora alba</name>
    <dbReference type="NCBI Taxonomy" id="648780"/>
    <lineage>
        <taxon>Bacteria</taxon>
        <taxon>Bacillati</taxon>
        <taxon>Actinomycetota</taxon>
        <taxon>Actinomycetes</taxon>
        <taxon>Jiangellales</taxon>
        <taxon>Jiangellaceae</taxon>
        <taxon>Haloactinopolyspora</taxon>
    </lineage>
</organism>
<dbReference type="Pfam" id="PF02801">
    <property type="entry name" value="Ketoacyl-synt_C"/>
    <property type="match status" value="1"/>
</dbReference>
<evidence type="ECO:0000313" key="8">
    <source>
        <dbReference type="EMBL" id="PSL05991.1"/>
    </source>
</evidence>
<evidence type="ECO:0000256" key="1">
    <source>
        <dbReference type="ARBA" id="ARBA00008467"/>
    </source>
</evidence>
<keyword evidence="2" id="KW-0596">Phosphopantetheine</keyword>
<accession>A0A2P8E928</accession>
<dbReference type="AlphaFoldDB" id="A0A2P8E928"/>
<dbReference type="GO" id="GO:0006633">
    <property type="term" value="P:fatty acid biosynthetic process"/>
    <property type="evidence" value="ECO:0007669"/>
    <property type="project" value="TreeGrafter"/>
</dbReference>
<dbReference type="InterPro" id="IPR020841">
    <property type="entry name" value="PKS_Beta-ketoAc_synthase_dom"/>
</dbReference>
<dbReference type="SUPFAM" id="SSF53901">
    <property type="entry name" value="Thiolase-like"/>
    <property type="match status" value="2"/>
</dbReference>
<keyword evidence="9" id="KW-1185">Reference proteome</keyword>
<dbReference type="InterPro" id="IPR016039">
    <property type="entry name" value="Thiolase-like"/>
</dbReference>
<comment type="similarity">
    <text evidence="1">Belongs to the thiolase-like superfamily. Beta-ketoacyl-ACP synthases family.</text>
</comment>
<dbReference type="SMART" id="SM00823">
    <property type="entry name" value="PKS_PP"/>
    <property type="match status" value="1"/>
</dbReference>
<name>A0A2P8E928_9ACTN</name>
<feature type="domain" description="Ketosynthase family 3 (KS3)" evidence="7">
    <location>
        <begin position="2"/>
        <end position="402"/>
    </location>
</feature>
<dbReference type="GO" id="GO:0004315">
    <property type="term" value="F:3-oxoacyl-[acyl-carrier-protein] synthase activity"/>
    <property type="evidence" value="ECO:0007669"/>
    <property type="project" value="TreeGrafter"/>
</dbReference>
<dbReference type="InterPro" id="IPR000794">
    <property type="entry name" value="Beta-ketoacyl_synthase"/>
</dbReference>
<evidence type="ECO:0000259" key="6">
    <source>
        <dbReference type="PROSITE" id="PS50075"/>
    </source>
</evidence>
<dbReference type="InterPro" id="IPR020806">
    <property type="entry name" value="PKS_PP-bd"/>
</dbReference>
<evidence type="ECO:0000256" key="3">
    <source>
        <dbReference type="ARBA" id="ARBA00022553"/>
    </source>
</evidence>
<dbReference type="PANTHER" id="PTHR11712">
    <property type="entry name" value="POLYKETIDE SYNTHASE-RELATED"/>
    <property type="match status" value="1"/>
</dbReference>
<dbReference type="InterPro" id="IPR006162">
    <property type="entry name" value="Ppantetheine_attach_site"/>
</dbReference>
<dbReference type="PROSITE" id="PS00012">
    <property type="entry name" value="PHOSPHOPANTETHEINE"/>
    <property type="match status" value="1"/>
</dbReference>
<dbReference type="InterPro" id="IPR014031">
    <property type="entry name" value="Ketoacyl_synth_C"/>
</dbReference>
<protein>
    <submittedName>
        <fullName evidence="8">Act minimal PKS chain-length factor (CLF/KS beta)</fullName>
    </submittedName>
</protein>
<dbReference type="Pfam" id="PF00550">
    <property type="entry name" value="PP-binding"/>
    <property type="match status" value="1"/>
</dbReference>
<keyword evidence="3" id="KW-0597">Phosphoprotein</keyword>
<sequence length="501" mass="52547">MNASAVVTGMGVVAPTGLGTAEYWARTRRGVNGIRHIERFDASTYPARLAGQVPGFVAEEHLPSRLLPQTDHMTRMALVAADWALDDAGITPQDWPEYDVGVVTASSSGGFEFGEGQLRNLWSKGGKFVSAYQSFAWFYAVNTGQISIRHGTRGPSGVLVADQAGGLDALGQARRLVRKGCPVTVAGGVDASICSWGWVAQMAAGRMTTSDDPDRAYRPFDAGARGHVPGEGGALLVVEDAEAARARSATVYGEIAGYAATFDPGPGSGREPGLRRAIEQALHDAGMAPGDIDVVFADAAAVPDLDRVEATAISAVFGPEAVPVTAPKTMTGRMLSGAASVDVAAALLSIRDRLIPPTTNVEPATAHRLDLVLERPRSAAVDAALVLARGYDGFNSAVVVRRPANRAAPNVTEGFAMTMREVTIDSLKEVLREVAGESDGVDLDGEILDTDFGELGYDSLALLEAGARLERATGVELDDATINDVDTPRQLLAAVNDRLAA</sequence>
<feature type="domain" description="Carrier" evidence="6">
    <location>
        <begin position="421"/>
        <end position="499"/>
    </location>
</feature>
<dbReference type="Pfam" id="PF00109">
    <property type="entry name" value="ketoacyl-synt"/>
    <property type="match status" value="1"/>
</dbReference>
<dbReference type="EMBL" id="PYGE01000003">
    <property type="protein sequence ID" value="PSL05991.1"/>
    <property type="molecule type" value="Genomic_DNA"/>
</dbReference>
<comment type="caution">
    <text evidence="8">The sequence shown here is derived from an EMBL/GenBank/DDBJ whole genome shotgun (WGS) entry which is preliminary data.</text>
</comment>
<dbReference type="InterPro" id="IPR009081">
    <property type="entry name" value="PP-bd_ACP"/>
</dbReference>
<evidence type="ECO:0000259" key="7">
    <source>
        <dbReference type="PROSITE" id="PS52004"/>
    </source>
</evidence>
<reference evidence="8 9" key="1">
    <citation type="submission" date="2018-03" db="EMBL/GenBank/DDBJ databases">
        <title>Genomic Encyclopedia of Archaeal and Bacterial Type Strains, Phase II (KMG-II): from individual species to whole genera.</title>
        <authorList>
            <person name="Goeker M."/>
        </authorList>
    </citation>
    <scope>NUCLEOTIDE SEQUENCE [LARGE SCALE GENOMIC DNA]</scope>
    <source>
        <strain evidence="8 9">DSM 45211</strain>
    </source>
</reference>
<dbReference type="SUPFAM" id="SSF47336">
    <property type="entry name" value="ACP-like"/>
    <property type="match status" value="1"/>
</dbReference>
<dbReference type="InterPro" id="IPR036736">
    <property type="entry name" value="ACP-like_sf"/>
</dbReference>
<evidence type="ECO:0000256" key="2">
    <source>
        <dbReference type="ARBA" id="ARBA00022450"/>
    </source>
</evidence>
<dbReference type="PROSITE" id="PS50075">
    <property type="entry name" value="CARRIER"/>
    <property type="match status" value="1"/>
</dbReference>
<dbReference type="Proteomes" id="UP000243528">
    <property type="component" value="Unassembled WGS sequence"/>
</dbReference>
<evidence type="ECO:0000313" key="9">
    <source>
        <dbReference type="Proteomes" id="UP000243528"/>
    </source>
</evidence>
<dbReference type="CDD" id="cd00832">
    <property type="entry name" value="CLF"/>
    <property type="match status" value="1"/>
</dbReference>
<evidence type="ECO:0000256" key="5">
    <source>
        <dbReference type="ARBA" id="ARBA00023315"/>
    </source>
</evidence>
<keyword evidence="5" id="KW-0012">Acyltransferase</keyword>
<dbReference type="Gene3D" id="1.10.1200.10">
    <property type="entry name" value="ACP-like"/>
    <property type="match status" value="1"/>
</dbReference>
<dbReference type="PANTHER" id="PTHR11712:SF322">
    <property type="entry name" value="POLYKETIDE BETA-KETOACYL SYNTHASE 2-RELATED"/>
    <property type="match status" value="1"/>
</dbReference>
<evidence type="ECO:0000256" key="4">
    <source>
        <dbReference type="ARBA" id="ARBA00022679"/>
    </source>
</evidence>